<dbReference type="RefSeq" id="WP_264790372.1">
    <property type="nucleotide sequence ID" value="NZ_AP026867.1"/>
</dbReference>
<dbReference type="PANTHER" id="PTHR43245">
    <property type="entry name" value="BIFUNCTIONAL POLYMYXIN RESISTANCE PROTEIN ARNA"/>
    <property type="match status" value="1"/>
</dbReference>
<keyword evidence="3" id="KW-1185">Reference proteome</keyword>
<gene>
    <name evidence="2" type="ORF">AsAng_0059820</name>
</gene>
<dbReference type="AlphaFoldDB" id="A0A915YLY4"/>
<accession>A0A915YLY4</accession>
<dbReference type="SUPFAM" id="SSF51735">
    <property type="entry name" value="NAD(P)-binding Rossmann-fold domains"/>
    <property type="match status" value="1"/>
</dbReference>
<reference evidence="2" key="1">
    <citation type="submission" date="2022-09" db="EMBL/GenBank/DDBJ databases">
        <title>Aureispira anguillicida sp. nov., isolated from Leptocephalus of Japanese eel Anguilla japonica.</title>
        <authorList>
            <person name="Yuasa K."/>
            <person name="Mekata T."/>
            <person name="Ikunari K."/>
        </authorList>
    </citation>
    <scope>NUCLEOTIDE SEQUENCE</scope>
    <source>
        <strain evidence="2">EL160426</strain>
    </source>
</reference>
<protein>
    <submittedName>
        <fullName evidence="2">NAD-dependent epimerase/dehydratase family protein</fullName>
    </submittedName>
</protein>
<dbReference type="InterPro" id="IPR001509">
    <property type="entry name" value="Epimerase_deHydtase"/>
</dbReference>
<evidence type="ECO:0000313" key="2">
    <source>
        <dbReference type="EMBL" id="BDS15198.1"/>
    </source>
</evidence>
<dbReference type="Gene3D" id="3.40.50.720">
    <property type="entry name" value="NAD(P)-binding Rossmann-like Domain"/>
    <property type="match status" value="1"/>
</dbReference>
<dbReference type="KEGG" id="aup:AsAng_0059820"/>
<name>A0A915YLY4_9BACT</name>
<dbReference type="Proteomes" id="UP001060919">
    <property type="component" value="Chromosome"/>
</dbReference>
<organism evidence="2 3">
    <name type="scientific">Aureispira anguillae</name>
    <dbReference type="NCBI Taxonomy" id="2864201"/>
    <lineage>
        <taxon>Bacteria</taxon>
        <taxon>Pseudomonadati</taxon>
        <taxon>Bacteroidota</taxon>
        <taxon>Saprospiria</taxon>
        <taxon>Saprospirales</taxon>
        <taxon>Saprospiraceae</taxon>
        <taxon>Aureispira</taxon>
    </lineage>
</organism>
<dbReference type="InterPro" id="IPR036291">
    <property type="entry name" value="NAD(P)-bd_dom_sf"/>
</dbReference>
<evidence type="ECO:0000313" key="3">
    <source>
        <dbReference type="Proteomes" id="UP001060919"/>
    </source>
</evidence>
<proteinExistence type="predicted"/>
<dbReference type="Pfam" id="PF01370">
    <property type="entry name" value="Epimerase"/>
    <property type="match status" value="1"/>
</dbReference>
<dbReference type="EMBL" id="AP026867">
    <property type="protein sequence ID" value="BDS15198.1"/>
    <property type="molecule type" value="Genomic_DNA"/>
</dbReference>
<sequence length="335" mass="37900">MKKNMEGVLITGALGYLGQIVLKRLYQDLETGRITTLVAMDVKEQPLDQQLTGVIYLQADIRDQSLWKQLSNHQITTVIHLAAIIDSQSSSRDFQYEVDVLGTKNIIEACLKVEAKRIVISSSGAAYGYYADNPDWLRETDQVRGNDLFAYSAHKRLVEEMLAQYRIEQPQLEQVIFRVSTILGATTRNLITNLFDKKQVLGIKGHQSPYVFVWDEDVAACMHQAVFSEQVGIYNLTGDGAITNPDLAKILGKRYLSIPAGVLKMGLWIGNKLGWTQYGPDQILFIQYRPVLDNRKLKEVFGYIPQKSSLETFLFYLKSNQKTIGAIDEIEVLFP</sequence>
<feature type="domain" description="NAD-dependent epimerase/dehydratase" evidence="1">
    <location>
        <begin position="8"/>
        <end position="235"/>
    </location>
</feature>
<dbReference type="InterPro" id="IPR050177">
    <property type="entry name" value="Lipid_A_modif_metabolic_enz"/>
</dbReference>
<evidence type="ECO:0000259" key="1">
    <source>
        <dbReference type="Pfam" id="PF01370"/>
    </source>
</evidence>